<evidence type="ECO:0000259" key="3">
    <source>
        <dbReference type="Pfam" id="PF17166"/>
    </source>
</evidence>
<evidence type="ECO:0000259" key="2">
    <source>
        <dbReference type="Pfam" id="PF16391"/>
    </source>
</evidence>
<organism evidence="4 5">
    <name type="scientific">Sphingobacterium hotanense</name>
    <dbReference type="NCBI Taxonomy" id="649196"/>
    <lineage>
        <taxon>Bacteria</taxon>
        <taxon>Pseudomonadati</taxon>
        <taxon>Bacteroidota</taxon>
        <taxon>Sphingobacteriia</taxon>
        <taxon>Sphingobacteriales</taxon>
        <taxon>Sphingobacteriaceae</taxon>
        <taxon>Sphingobacterium</taxon>
    </lineage>
</organism>
<feature type="domain" description="DUF5000" evidence="2">
    <location>
        <begin position="313"/>
        <end position="444"/>
    </location>
</feature>
<dbReference type="Pfam" id="PF16323">
    <property type="entry name" value="DUF4959"/>
    <property type="match status" value="1"/>
</dbReference>
<reference evidence="4" key="2">
    <citation type="journal article" date="2022" name="Sci. Total Environ.">
        <title>Prevalence, transmission, and molecular epidemiology of tet(X)-positive bacteria among humans, animals, and environmental niches in China: An epidemiological, and genomic-based study.</title>
        <authorList>
            <person name="Dong N."/>
            <person name="Zeng Y."/>
            <person name="Cai C."/>
            <person name="Sun C."/>
            <person name="Lu J."/>
            <person name="Liu C."/>
            <person name="Zhou H."/>
            <person name="Sun Q."/>
            <person name="Shu L."/>
            <person name="Wang H."/>
            <person name="Wang Y."/>
            <person name="Wang S."/>
            <person name="Wu C."/>
            <person name="Chan E.W."/>
            <person name="Chen G."/>
            <person name="Shen Z."/>
            <person name="Chen S."/>
            <person name="Zhang R."/>
        </authorList>
    </citation>
    <scope>NUCLEOTIDE SEQUENCE</scope>
    <source>
        <strain evidence="4">R1692</strain>
    </source>
</reference>
<dbReference type="RefSeq" id="WP_149526877.1">
    <property type="nucleotide sequence ID" value="NZ_CP030848.1"/>
</dbReference>
<evidence type="ECO:0000259" key="1">
    <source>
        <dbReference type="Pfam" id="PF16323"/>
    </source>
</evidence>
<dbReference type="Gene3D" id="2.60.120.260">
    <property type="entry name" value="Galactose-binding domain-like"/>
    <property type="match status" value="1"/>
</dbReference>
<sequence>MKRYIIYLFLCLVSSLSLLSCMDSYLGIEQLDLGGGKPEKLTVDKVVSKPGALEIHFSLPAGNPKHSQVIATYINKAGNEVEFKVSRYSHIILVEGFTGTNEVSVELAVVDEGGNKSDITQVREKPLLSPVEIARQSLLATPAFGGVKLEWENKEAQPFAIHILTEDQIQMGEKTLIEDPSKTIYSSDSLNTATYIRQYDNVEQKFGFVLSDKWGNRTDTLIELITPFKEQLIDFNTVKPVAYFNPSYGTSGKDYALFGYNLETGVQNDGIAHSANFGPQTMFNGITAANNFLAYKFFKIPEGQPTQRTYVHDLYVTFDLNQDLRLSRVQIYPRPSASYLYARSSVKRFRIWGTNDANTTRWSKFPEGWILIGEYEGKMPANMASITQEETDYFYNKQEYAVSEDNKNPDAKPTESFRYMRLQLMESYTPTETFYTINEFKMFGEVLKSY</sequence>
<dbReference type="Pfam" id="PF17166">
    <property type="entry name" value="DUF5126"/>
    <property type="match status" value="1"/>
</dbReference>
<comment type="caution">
    <text evidence="4">The sequence shown here is derived from an EMBL/GenBank/DDBJ whole genome shotgun (WGS) entry which is preliminary data.</text>
</comment>
<accession>A0ABT7NKU0</accession>
<reference evidence="4" key="1">
    <citation type="submission" date="2020-06" db="EMBL/GenBank/DDBJ databases">
        <authorList>
            <person name="Dong N."/>
        </authorList>
    </citation>
    <scope>NUCLEOTIDE SEQUENCE</scope>
    <source>
        <strain evidence="4">R1692</strain>
    </source>
</reference>
<feature type="domain" description="DUF5126" evidence="3">
    <location>
        <begin position="129"/>
        <end position="234"/>
    </location>
</feature>
<feature type="domain" description="DUF4959" evidence="1">
    <location>
        <begin position="30"/>
        <end position="123"/>
    </location>
</feature>
<evidence type="ECO:0000313" key="5">
    <source>
        <dbReference type="Proteomes" id="UP001170954"/>
    </source>
</evidence>
<evidence type="ECO:0000313" key="4">
    <source>
        <dbReference type="EMBL" id="MDM1047803.1"/>
    </source>
</evidence>
<dbReference type="Proteomes" id="UP001170954">
    <property type="component" value="Unassembled WGS sequence"/>
</dbReference>
<name>A0ABT7NKU0_9SPHI</name>
<dbReference type="InterPro" id="IPR032527">
    <property type="entry name" value="DUF4959"/>
</dbReference>
<dbReference type="InterPro" id="IPR033431">
    <property type="entry name" value="DUF5126"/>
</dbReference>
<dbReference type="Pfam" id="PF16391">
    <property type="entry name" value="DUF5000"/>
    <property type="match status" value="1"/>
</dbReference>
<protein>
    <submittedName>
        <fullName evidence="4">DUF5126 domain-containing protein</fullName>
    </submittedName>
</protein>
<dbReference type="InterPro" id="IPR032164">
    <property type="entry name" value="DUF5000"/>
</dbReference>
<gene>
    <name evidence="4" type="ORF">HX018_06090</name>
</gene>
<proteinExistence type="predicted"/>
<dbReference type="EMBL" id="JACAGK010000012">
    <property type="protein sequence ID" value="MDM1047803.1"/>
    <property type="molecule type" value="Genomic_DNA"/>
</dbReference>
<dbReference type="PROSITE" id="PS51257">
    <property type="entry name" value="PROKAR_LIPOPROTEIN"/>
    <property type="match status" value="1"/>
</dbReference>
<keyword evidence="5" id="KW-1185">Reference proteome</keyword>